<proteinExistence type="predicted"/>
<feature type="region of interest" description="Disordered" evidence="1">
    <location>
        <begin position="1"/>
        <end position="30"/>
    </location>
</feature>
<reference evidence="2 3" key="1">
    <citation type="journal article" date="2009" name="PLoS ONE">
        <title>Genome sequence of the versatile fish pathogen Edwardsiella tarda provides insights into its adaptation to broad host ranges and intracellular niches.</title>
        <authorList>
            <person name="Wang Q."/>
            <person name="Yang M."/>
            <person name="Xiao J."/>
            <person name="Wu H."/>
            <person name="Wang X."/>
            <person name="Lv Y."/>
            <person name="Xu L."/>
            <person name="Zheng H."/>
            <person name="Wang S."/>
            <person name="Zhao G."/>
            <person name="Liu Q."/>
            <person name="Zhang Y."/>
        </authorList>
    </citation>
    <scope>NUCLEOTIDE SEQUENCE [LARGE SCALE GENOMIC DNA]</scope>
    <source>
        <strain evidence="3">EIB202 / CCTCC M208068</strain>
    </source>
</reference>
<protein>
    <submittedName>
        <fullName evidence="2">Uncharacterized protein</fullName>
    </submittedName>
</protein>
<dbReference type="AlphaFoldDB" id="A0AAU8PEG8"/>
<dbReference type="EMBL" id="CP001135">
    <property type="protein sequence ID" value="ACY83059.1"/>
    <property type="molecule type" value="Genomic_DNA"/>
</dbReference>
<dbReference type="KEGG" id="etr:ETAE_0212"/>
<sequence>MAAARRRRRGKGRCASMNGHDSARKTRTRGSSIGAFLLAEEAGG</sequence>
<evidence type="ECO:0000313" key="2">
    <source>
        <dbReference type="EMBL" id="ACY83059.1"/>
    </source>
</evidence>
<evidence type="ECO:0000256" key="1">
    <source>
        <dbReference type="SAM" id="MobiDB-lite"/>
    </source>
</evidence>
<organism evidence="2 3">
    <name type="scientific">Edwardsiella piscicida</name>
    <dbReference type="NCBI Taxonomy" id="1263550"/>
    <lineage>
        <taxon>Bacteria</taxon>
        <taxon>Pseudomonadati</taxon>
        <taxon>Pseudomonadota</taxon>
        <taxon>Gammaproteobacteria</taxon>
        <taxon>Enterobacterales</taxon>
        <taxon>Hafniaceae</taxon>
        <taxon>Edwardsiella</taxon>
    </lineage>
</organism>
<keyword evidence="3" id="KW-1185">Reference proteome</keyword>
<accession>A0AAU8PEG8</accession>
<name>A0AAU8PEG8_EDWPI</name>
<dbReference type="Proteomes" id="UP000002634">
    <property type="component" value="Chromosome"/>
</dbReference>
<gene>
    <name evidence="2" type="ordered locus">ETAE_0212</name>
</gene>
<feature type="compositionally biased region" description="Basic residues" evidence="1">
    <location>
        <begin position="1"/>
        <end position="12"/>
    </location>
</feature>
<evidence type="ECO:0000313" key="3">
    <source>
        <dbReference type="Proteomes" id="UP000002634"/>
    </source>
</evidence>